<evidence type="ECO:0000256" key="9">
    <source>
        <dbReference type="ARBA" id="ARBA00023159"/>
    </source>
</evidence>
<organism evidence="15 16">
    <name type="scientific">Chitinophaga niabensis</name>
    <dbReference type="NCBI Taxonomy" id="536979"/>
    <lineage>
        <taxon>Bacteria</taxon>
        <taxon>Pseudomonadati</taxon>
        <taxon>Bacteroidota</taxon>
        <taxon>Chitinophagia</taxon>
        <taxon>Chitinophagales</taxon>
        <taxon>Chitinophagaceae</taxon>
        <taxon>Chitinophaga</taxon>
    </lineage>
</organism>
<dbReference type="EMBL" id="FSRA01000002">
    <property type="protein sequence ID" value="SIO54605.1"/>
    <property type="molecule type" value="Genomic_DNA"/>
</dbReference>
<dbReference type="InterPro" id="IPR022689">
    <property type="entry name" value="Iron_dep_repressor"/>
</dbReference>
<dbReference type="Gene3D" id="1.10.60.10">
    <property type="entry name" value="Iron dependent repressor, metal binding and dimerisation domain"/>
    <property type="match status" value="1"/>
</dbReference>
<evidence type="ECO:0000256" key="6">
    <source>
        <dbReference type="ARBA" id="ARBA00022491"/>
    </source>
</evidence>
<comment type="similarity">
    <text evidence="2">Belongs to the DtxR/MntR family.</text>
</comment>
<dbReference type="SUPFAM" id="SSF46785">
    <property type="entry name" value="Winged helix' DNA-binding domain"/>
    <property type="match status" value="1"/>
</dbReference>
<comment type="function">
    <text evidence="12">In the presence of manganese, represses expression of mntH and mntS. Up-regulates expression of mntP.</text>
</comment>
<keyword evidence="8" id="KW-0238">DNA-binding</keyword>
<dbReference type="Gene3D" id="2.30.30.90">
    <property type="match status" value="1"/>
</dbReference>
<dbReference type="GO" id="GO:0046914">
    <property type="term" value="F:transition metal ion binding"/>
    <property type="evidence" value="ECO:0007669"/>
    <property type="project" value="InterPro"/>
</dbReference>
<dbReference type="InterPro" id="IPR001367">
    <property type="entry name" value="Fe_dep_repressor"/>
</dbReference>
<dbReference type="OrthoDB" id="9791355at2"/>
<evidence type="ECO:0000256" key="2">
    <source>
        <dbReference type="ARBA" id="ARBA00007871"/>
    </source>
</evidence>
<dbReference type="InterPro" id="IPR036388">
    <property type="entry name" value="WH-like_DNA-bd_sf"/>
</dbReference>
<keyword evidence="5" id="KW-0963">Cytoplasm</keyword>
<keyword evidence="16" id="KW-1185">Reference proteome</keyword>
<dbReference type="Gene3D" id="1.10.10.10">
    <property type="entry name" value="Winged helix-like DNA-binding domain superfamily/Winged helix DNA-binding domain"/>
    <property type="match status" value="1"/>
</dbReference>
<evidence type="ECO:0000256" key="11">
    <source>
        <dbReference type="ARBA" id="ARBA00023211"/>
    </source>
</evidence>
<dbReference type="SMART" id="SM00899">
    <property type="entry name" value="FeoA"/>
    <property type="match status" value="1"/>
</dbReference>
<feature type="domain" description="HTH dtxR-type" evidence="14">
    <location>
        <begin position="3"/>
        <end position="64"/>
    </location>
</feature>
<keyword evidence="7" id="KW-0805">Transcription regulation</keyword>
<comment type="subunit">
    <text evidence="3">Homodimer.</text>
</comment>
<evidence type="ECO:0000313" key="16">
    <source>
        <dbReference type="Proteomes" id="UP000185003"/>
    </source>
</evidence>
<dbReference type="GO" id="GO:0003677">
    <property type="term" value="F:DNA binding"/>
    <property type="evidence" value="ECO:0007669"/>
    <property type="project" value="UniProtKB-KW"/>
</dbReference>
<dbReference type="InterPro" id="IPR022687">
    <property type="entry name" value="HTH_DTXR"/>
</dbReference>
<dbReference type="AlphaFoldDB" id="A0A1N6KDF4"/>
<dbReference type="Pfam" id="PF04023">
    <property type="entry name" value="FeoA"/>
    <property type="match status" value="1"/>
</dbReference>
<evidence type="ECO:0000256" key="12">
    <source>
        <dbReference type="ARBA" id="ARBA00025185"/>
    </source>
</evidence>
<dbReference type="Proteomes" id="UP000185003">
    <property type="component" value="Unassembled WGS sequence"/>
</dbReference>
<name>A0A1N6KDF4_9BACT</name>
<accession>A0A1N6KDF4</accession>
<dbReference type="SMART" id="SM00529">
    <property type="entry name" value="HTH_DTXR"/>
    <property type="match status" value="1"/>
</dbReference>
<keyword evidence="9" id="KW-0010">Activator</keyword>
<evidence type="ECO:0000256" key="8">
    <source>
        <dbReference type="ARBA" id="ARBA00023125"/>
    </source>
</evidence>
<evidence type="ECO:0000256" key="13">
    <source>
        <dbReference type="ARBA" id="ARBA00032593"/>
    </source>
</evidence>
<keyword evidence="10" id="KW-0804">Transcription</keyword>
<dbReference type="GO" id="GO:0005737">
    <property type="term" value="C:cytoplasm"/>
    <property type="evidence" value="ECO:0007669"/>
    <property type="project" value="UniProtKB-SubCell"/>
</dbReference>
<dbReference type="RefSeq" id="WP_074242844.1">
    <property type="nucleotide sequence ID" value="NZ_FSRA01000002.1"/>
</dbReference>
<dbReference type="InterPro" id="IPR036421">
    <property type="entry name" value="Fe_dep_repressor_sf"/>
</dbReference>
<dbReference type="STRING" id="536979.SAMN04488055_5633"/>
<dbReference type="InterPro" id="IPR038157">
    <property type="entry name" value="FeoA_core_dom"/>
</dbReference>
<gene>
    <name evidence="15" type="ORF">SAMN04488055_5633</name>
</gene>
<dbReference type="PANTHER" id="PTHR33238">
    <property type="entry name" value="IRON (METAL) DEPENDENT REPRESSOR, DTXR FAMILY"/>
    <property type="match status" value="1"/>
</dbReference>
<keyword evidence="6" id="KW-0678">Repressor</keyword>
<proteinExistence type="inferred from homology"/>
<evidence type="ECO:0000256" key="1">
    <source>
        <dbReference type="ARBA" id="ARBA00004496"/>
    </source>
</evidence>
<protein>
    <recommendedName>
        <fullName evidence="4">Transcriptional regulator MntR</fullName>
    </recommendedName>
    <alternativeName>
        <fullName evidence="13">Manganese transport regulator</fullName>
    </alternativeName>
</protein>
<dbReference type="InterPro" id="IPR007167">
    <property type="entry name" value="Fe-transptr_FeoA-like"/>
</dbReference>
<keyword evidence="11" id="KW-0464">Manganese</keyword>
<dbReference type="GO" id="GO:0003700">
    <property type="term" value="F:DNA-binding transcription factor activity"/>
    <property type="evidence" value="ECO:0007669"/>
    <property type="project" value="InterPro"/>
</dbReference>
<evidence type="ECO:0000259" key="14">
    <source>
        <dbReference type="PROSITE" id="PS50944"/>
    </source>
</evidence>
<dbReference type="InterPro" id="IPR050536">
    <property type="entry name" value="DtxR_MntR_Metal-Reg"/>
</dbReference>
<evidence type="ECO:0000313" key="15">
    <source>
        <dbReference type="EMBL" id="SIO54605.1"/>
    </source>
</evidence>
<evidence type="ECO:0000256" key="7">
    <source>
        <dbReference type="ARBA" id="ARBA00023015"/>
    </source>
</evidence>
<evidence type="ECO:0000256" key="10">
    <source>
        <dbReference type="ARBA" id="ARBA00023163"/>
    </source>
</evidence>
<dbReference type="Pfam" id="PF01325">
    <property type="entry name" value="Fe_dep_repress"/>
    <property type="match status" value="1"/>
</dbReference>
<dbReference type="GO" id="GO:0046983">
    <property type="term" value="F:protein dimerization activity"/>
    <property type="evidence" value="ECO:0007669"/>
    <property type="project" value="InterPro"/>
</dbReference>
<comment type="subcellular location">
    <subcellularLocation>
        <location evidence="1">Cytoplasm</location>
    </subcellularLocation>
</comment>
<evidence type="ECO:0000256" key="5">
    <source>
        <dbReference type="ARBA" id="ARBA00022490"/>
    </source>
</evidence>
<dbReference type="InterPro" id="IPR036390">
    <property type="entry name" value="WH_DNA-bd_sf"/>
</dbReference>
<dbReference type="Pfam" id="PF02742">
    <property type="entry name" value="Fe_dep_repr_C"/>
    <property type="match status" value="1"/>
</dbReference>
<evidence type="ECO:0000256" key="4">
    <source>
        <dbReference type="ARBA" id="ARBA00022386"/>
    </source>
</evidence>
<evidence type="ECO:0000256" key="3">
    <source>
        <dbReference type="ARBA" id="ARBA00011738"/>
    </source>
</evidence>
<dbReference type="PROSITE" id="PS50944">
    <property type="entry name" value="HTH_DTXR"/>
    <property type="match status" value="1"/>
</dbReference>
<dbReference type="SUPFAM" id="SSF47979">
    <property type="entry name" value="Iron-dependent repressor protein, dimerization domain"/>
    <property type="match status" value="1"/>
</dbReference>
<sequence>MNLTNAEENYIKAIFKLQDGTAVVSTNAIAYDLDTKPASVTDMAKKLKEKKLIDYEKYQGITLTAEGRRYALQIVRRHRLWECFLVDKLAFSWNEVHEIAEELEHVKSEKLVNRLSEFLGNPTTDPHGDPIPDAQGKMSRSKQLISLDKATAKRLEVAGVSDQSSSLLEFLNAKGIRLGTQIEIIERYDFDNSVEIKIKNQSAFTISEQVSKTIMVKSL</sequence>
<dbReference type="PANTHER" id="PTHR33238:SF11">
    <property type="entry name" value="TRANSCRIPTIONAL REGULATOR MNTR"/>
    <property type="match status" value="1"/>
</dbReference>
<reference evidence="15 16" key="1">
    <citation type="submission" date="2016-11" db="EMBL/GenBank/DDBJ databases">
        <authorList>
            <person name="Jaros S."/>
            <person name="Januszkiewicz K."/>
            <person name="Wedrychowicz H."/>
        </authorList>
    </citation>
    <scope>NUCLEOTIDE SEQUENCE [LARGE SCALE GENOMIC DNA]</scope>
    <source>
        <strain evidence="15 16">DSM 24787</strain>
    </source>
</reference>